<keyword evidence="2" id="KW-0472">Membrane</keyword>
<feature type="signal peptide" evidence="3">
    <location>
        <begin position="1"/>
        <end position="20"/>
    </location>
</feature>
<evidence type="ECO:0000256" key="3">
    <source>
        <dbReference type="SAM" id="SignalP"/>
    </source>
</evidence>
<dbReference type="EMBL" id="ML178819">
    <property type="protein sequence ID" value="TFL04216.1"/>
    <property type="molecule type" value="Genomic_DNA"/>
</dbReference>
<keyword evidence="2" id="KW-0812">Transmembrane</keyword>
<dbReference type="Gene3D" id="1.50.10.20">
    <property type="match status" value="1"/>
</dbReference>
<evidence type="ECO:0000313" key="5">
    <source>
        <dbReference type="Proteomes" id="UP000305067"/>
    </source>
</evidence>
<keyword evidence="3" id="KW-0732">Signal</keyword>
<keyword evidence="2" id="KW-1133">Transmembrane helix</keyword>
<dbReference type="OrthoDB" id="3068171at2759"/>
<reference evidence="4 5" key="1">
    <citation type="journal article" date="2019" name="Nat. Ecol. Evol.">
        <title>Megaphylogeny resolves global patterns of mushroom evolution.</title>
        <authorList>
            <person name="Varga T."/>
            <person name="Krizsan K."/>
            <person name="Foldi C."/>
            <person name="Dima B."/>
            <person name="Sanchez-Garcia M."/>
            <person name="Sanchez-Ramirez S."/>
            <person name="Szollosi G.J."/>
            <person name="Szarkandi J.G."/>
            <person name="Papp V."/>
            <person name="Albert L."/>
            <person name="Andreopoulos W."/>
            <person name="Angelini C."/>
            <person name="Antonin V."/>
            <person name="Barry K.W."/>
            <person name="Bougher N.L."/>
            <person name="Buchanan P."/>
            <person name="Buyck B."/>
            <person name="Bense V."/>
            <person name="Catcheside P."/>
            <person name="Chovatia M."/>
            <person name="Cooper J."/>
            <person name="Damon W."/>
            <person name="Desjardin D."/>
            <person name="Finy P."/>
            <person name="Geml J."/>
            <person name="Haridas S."/>
            <person name="Hughes K."/>
            <person name="Justo A."/>
            <person name="Karasinski D."/>
            <person name="Kautmanova I."/>
            <person name="Kiss B."/>
            <person name="Kocsube S."/>
            <person name="Kotiranta H."/>
            <person name="LaButti K.M."/>
            <person name="Lechner B.E."/>
            <person name="Liimatainen K."/>
            <person name="Lipzen A."/>
            <person name="Lukacs Z."/>
            <person name="Mihaltcheva S."/>
            <person name="Morgado L.N."/>
            <person name="Niskanen T."/>
            <person name="Noordeloos M.E."/>
            <person name="Ohm R.A."/>
            <person name="Ortiz-Santana B."/>
            <person name="Ovrebo C."/>
            <person name="Racz N."/>
            <person name="Riley R."/>
            <person name="Savchenko A."/>
            <person name="Shiryaev A."/>
            <person name="Soop K."/>
            <person name="Spirin V."/>
            <person name="Szebenyi C."/>
            <person name="Tomsovsky M."/>
            <person name="Tulloss R.E."/>
            <person name="Uehling J."/>
            <person name="Grigoriev I.V."/>
            <person name="Vagvolgyi C."/>
            <person name="Papp T."/>
            <person name="Martin F.M."/>
            <person name="Miettinen O."/>
            <person name="Hibbett D.S."/>
            <person name="Nagy L.G."/>
        </authorList>
    </citation>
    <scope>NUCLEOTIDE SEQUENCE [LARGE SCALE GENOMIC DNA]</scope>
    <source>
        <strain evidence="4 5">CBS 309.79</strain>
    </source>
</reference>
<dbReference type="STRING" id="1884261.A0A5C3QQF7"/>
<feature type="region of interest" description="Disordered" evidence="1">
    <location>
        <begin position="474"/>
        <end position="681"/>
    </location>
</feature>
<feature type="compositionally biased region" description="Polar residues" evidence="1">
    <location>
        <begin position="543"/>
        <end position="575"/>
    </location>
</feature>
<dbReference type="AlphaFoldDB" id="A0A5C3QQF7"/>
<proteinExistence type="predicted"/>
<evidence type="ECO:0000313" key="4">
    <source>
        <dbReference type="EMBL" id="TFL04216.1"/>
    </source>
</evidence>
<sequence>MPRRPLRLVLLLLCTTWAIGQDFTVPTTWRKPEVTLSVDERIQYATGAIDLAITTVGENGLVTGCTEQANKVQKPGGALARGGAASKAWVLRSVIPNPKLILSFSLNFGIPYGMAALKAYETYGDQIFLSYAELSWETGNMFTLSEAEVNAGKSLVKEFDLSKECSGISMKGGTFWQTTPDDGQLFGPSTGYFFVASTLTPRRLSSYLAKVTSNATYLDAANSSENFIRSHLLNRNDRLQASVSAKRTDSCSTGFFGSASDLDNTGLYIEGLSILNSISHSEDRLDLVRNVLHTATTNASYIRDDGVLSVGEGRTGSLPFVRALGSLYSTNTTYSDLRNYLKSFLGTQVNSLREQATSGTSNIYAGSWTGPPAGTLDVLNQVVAVSPLVESVTLQDQNPPSPDDPPAGESPGEDDPQDDSSFPIGAVVGGVVGGLAVIAVLLFFLYRRRRQRRRKGTGSDEYLHRPRRASRISLSAVGASRGGSELEGPTAIPFDPYQQYTDSDHSTGQSGYYTNHDPSHGTHPSLSSGYRGQDPFVGGTAGMGSSHQSAQDPFASGSSGTGSNDQPAHSVQQSHRAPLTLHGQAAPMSEKRAATAAALAAQQRSQQERRTGGASVAHTSTSDPSAASSSQSDRRAAEIEASDIPTEELVRLLNERLQADTYRDDDAPPPEYDAGGMDQRR</sequence>
<organism evidence="4 5">
    <name type="scientific">Pterulicium gracile</name>
    <dbReference type="NCBI Taxonomy" id="1884261"/>
    <lineage>
        <taxon>Eukaryota</taxon>
        <taxon>Fungi</taxon>
        <taxon>Dikarya</taxon>
        <taxon>Basidiomycota</taxon>
        <taxon>Agaricomycotina</taxon>
        <taxon>Agaricomycetes</taxon>
        <taxon>Agaricomycetidae</taxon>
        <taxon>Agaricales</taxon>
        <taxon>Pleurotineae</taxon>
        <taxon>Pterulaceae</taxon>
        <taxon>Pterulicium</taxon>
    </lineage>
</organism>
<dbReference type="GO" id="GO:0005975">
    <property type="term" value="P:carbohydrate metabolic process"/>
    <property type="evidence" value="ECO:0007669"/>
    <property type="project" value="InterPro"/>
</dbReference>
<accession>A0A5C3QQF7</accession>
<gene>
    <name evidence="4" type="ORF">BDV98DRAFT_654629</name>
</gene>
<dbReference type="InterPro" id="IPR008928">
    <property type="entry name" value="6-hairpin_glycosidase_sf"/>
</dbReference>
<feature type="compositionally biased region" description="Polar residues" evidence="1">
    <location>
        <begin position="498"/>
        <end position="513"/>
    </location>
</feature>
<feature type="compositionally biased region" description="Low complexity" evidence="1">
    <location>
        <begin position="617"/>
        <end position="631"/>
    </location>
</feature>
<feature type="chain" id="PRO_5022727505" evidence="3">
    <location>
        <begin position="21"/>
        <end position="681"/>
    </location>
</feature>
<evidence type="ECO:0000256" key="1">
    <source>
        <dbReference type="SAM" id="MobiDB-lite"/>
    </source>
</evidence>
<feature type="transmembrane region" description="Helical" evidence="2">
    <location>
        <begin position="424"/>
        <end position="446"/>
    </location>
</feature>
<evidence type="ECO:0000256" key="2">
    <source>
        <dbReference type="SAM" id="Phobius"/>
    </source>
</evidence>
<feature type="region of interest" description="Disordered" evidence="1">
    <location>
        <begin position="391"/>
        <end position="423"/>
    </location>
</feature>
<keyword evidence="5" id="KW-1185">Reference proteome</keyword>
<dbReference type="SUPFAM" id="SSF48208">
    <property type="entry name" value="Six-hairpin glycosidases"/>
    <property type="match status" value="1"/>
</dbReference>
<name>A0A5C3QQF7_9AGAR</name>
<feature type="compositionally biased region" description="Basic and acidic residues" evidence="1">
    <location>
        <begin position="648"/>
        <end position="666"/>
    </location>
</feature>
<feature type="compositionally biased region" description="Low complexity" evidence="1">
    <location>
        <begin position="594"/>
        <end position="605"/>
    </location>
</feature>
<dbReference type="Proteomes" id="UP000305067">
    <property type="component" value="Unassembled WGS sequence"/>
</dbReference>
<protein>
    <submittedName>
        <fullName evidence="4">Uncharacterized protein</fullName>
    </submittedName>
</protein>